<proteinExistence type="predicted"/>
<evidence type="ECO:0000313" key="2">
    <source>
        <dbReference type="Proteomes" id="UP001165960"/>
    </source>
</evidence>
<gene>
    <name evidence="1" type="ORF">DSO57_1029860</name>
</gene>
<organism evidence="1 2">
    <name type="scientific">Entomophthora muscae</name>
    <dbReference type="NCBI Taxonomy" id="34485"/>
    <lineage>
        <taxon>Eukaryota</taxon>
        <taxon>Fungi</taxon>
        <taxon>Fungi incertae sedis</taxon>
        <taxon>Zoopagomycota</taxon>
        <taxon>Entomophthoromycotina</taxon>
        <taxon>Entomophthoromycetes</taxon>
        <taxon>Entomophthorales</taxon>
        <taxon>Entomophthoraceae</taxon>
        <taxon>Entomophthora</taxon>
    </lineage>
</organism>
<protein>
    <submittedName>
        <fullName evidence="1">Uncharacterized protein</fullName>
    </submittedName>
</protein>
<name>A0ACC2TN30_9FUNG</name>
<accession>A0ACC2TN30</accession>
<dbReference type="EMBL" id="QTSX02002330">
    <property type="protein sequence ID" value="KAJ9076048.1"/>
    <property type="molecule type" value="Genomic_DNA"/>
</dbReference>
<keyword evidence="2" id="KW-1185">Reference proteome</keyword>
<evidence type="ECO:0000313" key="1">
    <source>
        <dbReference type="EMBL" id="KAJ9076048.1"/>
    </source>
</evidence>
<comment type="caution">
    <text evidence="1">The sequence shown here is derived from an EMBL/GenBank/DDBJ whole genome shotgun (WGS) entry which is preliminary data.</text>
</comment>
<reference evidence="1" key="1">
    <citation type="submission" date="2022-04" db="EMBL/GenBank/DDBJ databases">
        <title>Genome of the entomopathogenic fungus Entomophthora muscae.</title>
        <authorList>
            <person name="Elya C."/>
            <person name="Lovett B.R."/>
            <person name="Lee E."/>
            <person name="Macias A.M."/>
            <person name="Hajek A.E."/>
            <person name="De Bivort B.L."/>
            <person name="Kasson M.T."/>
            <person name="De Fine Licht H.H."/>
            <person name="Stajich J.E."/>
        </authorList>
    </citation>
    <scope>NUCLEOTIDE SEQUENCE</scope>
    <source>
        <strain evidence="1">Berkeley</strain>
    </source>
</reference>
<dbReference type="Proteomes" id="UP001165960">
    <property type="component" value="Unassembled WGS sequence"/>
</dbReference>
<sequence length="161" mass="17740">MQFSSIFILVVSGIQAGNITLHRRANDGCKPLTGGMLYDCGSPSDILQIKQVSMTPSRPQAGRALKLRIQGLLRGEVTFGAKVAITGKLRSMRILSVEKDLCRGSRMTKALISCPVKPPTFDFQYNTSIPFLTPRGHYTITATAVSQNNEQIFNTLFEFDL</sequence>